<gene>
    <name evidence="3" type="ORF">PV11_03408</name>
</gene>
<name>A0A0D1YZ31_9EURO</name>
<protein>
    <recommendedName>
        <fullName evidence="2">DUF8035 domain-containing protein</fullName>
    </recommendedName>
</protein>
<accession>A0A0D1YZ31</accession>
<dbReference type="InterPro" id="IPR058348">
    <property type="entry name" value="DUF8035"/>
</dbReference>
<organism evidence="3 4">
    <name type="scientific">Exophiala sideris</name>
    <dbReference type="NCBI Taxonomy" id="1016849"/>
    <lineage>
        <taxon>Eukaryota</taxon>
        <taxon>Fungi</taxon>
        <taxon>Dikarya</taxon>
        <taxon>Ascomycota</taxon>
        <taxon>Pezizomycotina</taxon>
        <taxon>Eurotiomycetes</taxon>
        <taxon>Chaetothyriomycetidae</taxon>
        <taxon>Chaetothyriales</taxon>
        <taxon>Herpotrichiellaceae</taxon>
        <taxon>Exophiala</taxon>
    </lineage>
</organism>
<feature type="compositionally biased region" description="Basic and acidic residues" evidence="1">
    <location>
        <begin position="681"/>
        <end position="690"/>
    </location>
</feature>
<dbReference type="EMBL" id="KN846951">
    <property type="protein sequence ID" value="KIV87892.1"/>
    <property type="molecule type" value="Genomic_DNA"/>
</dbReference>
<feature type="compositionally biased region" description="Basic and acidic residues" evidence="1">
    <location>
        <begin position="808"/>
        <end position="832"/>
    </location>
</feature>
<evidence type="ECO:0000313" key="4">
    <source>
        <dbReference type="Proteomes" id="UP000053599"/>
    </source>
</evidence>
<feature type="region of interest" description="Disordered" evidence="1">
    <location>
        <begin position="598"/>
        <end position="638"/>
    </location>
</feature>
<dbReference type="HOGENOM" id="CLU_333454_0_0_1"/>
<feature type="region of interest" description="Disordered" evidence="1">
    <location>
        <begin position="783"/>
        <end position="857"/>
    </location>
</feature>
<feature type="compositionally biased region" description="Basic and acidic residues" evidence="1">
    <location>
        <begin position="704"/>
        <end position="715"/>
    </location>
</feature>
<feature type="compositionally biased region" description="Basic and acidic residues" evidence="1">
    <location>
        <begin position="598"/>
        <end position="608"/>
    </location>
</feature>
<dbReference type="Proteomes" id="UP000053599">
    <property type="component" value="Unassembled WGS sequence"/>
</dbReference>
<feature type="region of interest" description="Disordered" evidence="1">
    <location>
        <begin position="102"/>
        <end position="156"/>
    </location>
</feature>
<sequence length="857" mass="97311">MSGISQEVHEAVLDISSATHRCYGVLRQCLNTPLLMEHEWAENRLADFTLWASGIGAAAAVSDKISLDARLAGKPALINIFVQLLQMLLGFLARCQNSRAPRHDRLEEQPENAQHRFRDLSPARGRSHDRNQPRHKSRSISPWSDQSSLGSEPDAFSVSDDTGLAEAMRGVDSILSQLNNLSIAVRRTGNQLRLRKADSRFDRSEHSDLEAFLKVWVLAHTNSDPLKAMDDTDRLTPIQRRLVEVNLIRRNRFLYAQRHSRKMAIERRALDEGVQPTSTESPLANNLVAAIEQLPKLEKEPRTQDKLLAKPLGSPADNTTATRLGATTEILKEKPLPQESQITSTAARIRYPDPPKLGPHVNFFKCPCCCQTLSRALVSGNLWRKHLIEDICPYTCIHPKCPQPGATWSTRQAWLDHMYAEDHYHERFWQCLICADDNAYTTRAELLTHTSECHPEIVADQIETLLNASVVRMANDQLPCPLCRPDTAVAYNMDHIAEHIHAFALLSLPWAPDVPVIEERTWQESCQKVMLWLGVNEQVTFRFERDSFLQRSTVDETSLYFEGERYFAEIAEKHSQSDSFTSESGQVLIPASQDFDHVPDTATSRHEDVDEEPGCETCFGSSHRSSIPPGPSTEDRRNVAIPTVMFDIPVDSQRNQDRWGAGSETASTSSDRPRRVQLVEPVEKKGDVKPKGILKPPRAVPFPEDPHPEREGVAPLKDTTKHDIPANARWTKISRALVIPEALEKARERFEERDDDVIVLRVLTREEIIKLAENTKEIREARERQWQAEHGERSQSQAEHGETSQWPGEHEARSLSEAEHEERSQWQAEHEARRQRRKERGGYRESTDDEADDEAED</sequence>
<evidence type="ECO:0000259" key="2">
    <source>
        <dbReference type="Pfam" id="PF26118"/>
    </source>
</evidence>
<dbReference type="PANTHER" id="PTHR42081:SF1">
    <property type="entry name" value="ZINC FINGER PROTEIN DHHC DOMAIN CONTAINING PROTEIN"/>
    <property type="match status" value="1"/>
</dbReference>
<reference evidence="3 4" key="1">
    <citation type="submission" date="2015-01" db="EMBL/GenBank/DDBJ databases">
        <title>The Genome Sequence of Exophiala sideris CBS121828.</title>
        <authorList>
            <consortium name="The Broad Institute Genomics Platform"/>
            <person name="Cuomo C."/>
            <person name="de Hoog S."/>
            <person name="Gorbushina A."/>
            <person name="Stielow B."/>
            <person name="Teixiera M."/>
            <person name="Abouelleil A."/>
            <person name="Chapman S.B."/>
            <person name="Priest M."/>
            <person name="Young S.K."/>
            <person name="Wortman J."/>
            <person name="Nusbaum C."/>
            <person name="Birren B."/>
        </authorList>
    </citation>
    <scope>NUCLEOTIDE SEQUENCE [LARGE SCALE GENOMIC DNA]</scope>
    <source>
        <strain evidence="3 4">CBS 121828</strain>
    </source>
</reference>
<feature type="region of interest" description="Disordered" evidence="1">
    <location>
        <begin position="650"/>
        <end position="715"/>
    </location>
</feature>
<feature type="compositionally biased region" description="Acidic residues" evidence="1">
    <location>
        <begin position="847"/>
        <end position="857"/>
    </location>
</feature>
<feature type="compositionally biased region" description="Basic and acidic residues" evidence="1">
    <location>
        <begin position="783"/>
        <end position="793"/>
    </location>
</feature>
<dbReference type="Pfam" id="PF26118">
    <property type="entry name" value="DUF8035"/>
    <property type="match status" value="1"/>
</dbReference>
<dbReference type="AlphaFoldDB" id="A0A0D1YZ31"/>
<evidence type="ECO:0000313" key="3">
    <source>
        <dbReference type="EMBL" id="KIV87892.1"/>
    </source>
</evidence>
<dbReference type="OrthoDB" id="5365701at2759"/>
<feature type="compositionally biased region" description="Basic and acidic residues" evidence="1">
    <location>
        <begin position="102"/>
        <end position="132"/>
    </location>
</feature>
<feature type="compositionally biased region" description="Polar residues" evidence="1">
    <location>
        <begin position="794"/>
        <end position="806"/>
    </location>
</feature>
<feature type="compositionally biased region" description="Polar residues" evidence="1">
    <location>
        <begin position="139"/>
        <end position="150"/>
    </location>
</feature>
<evidence type="ECO:0000256" key="1">
    <source>
        <dbReference type="SAM" id="MobiDB-lite"/>
    </source>
</evidence>
<feature type="domain" description="DUF8035" evidence="2">
    <location>
        <begin position="728"/>
        <end position="781"/>
    </location>
</feature>
<dbReference type="PANTHER" id="PTHR42081">
    <property type="entry name" value="ZINC FINGER PROTEIN DHHC DOMAIN CONTAINING PROTEIN"/>
    <property type="match status" value="1"/>
</dbReference>
<proteinExistence type="predicted"/>
<dbReference type="STRING" id="1016849.A0A0D1YZ31"/>